<comment type="pathway">
    <text evidence="2 10 12">Cofactor biosynthesis; thiamine diphosphate biosynthesis; thiamine phosphate from 4-amino-2-methyl-5-diphosphomethylpyrimidine and 4-methyl-5-(2-phosphoethyl)-thiazole: step 1/1.</text>
</comment>
<feature type="binding site" evidence="10">
    <location>
        <begin position="189"/>
        <end position="190"/>
    </location>
    <ligand>
        <name>2-[(2R,5Z)-2-carboxy-4-methylthiazol-5(2H)-ylidene]ethyl phosphate</name>
        <dbReference type="ChEBI" id="CHEBI:62899"/>
    </ligand>
</feature>
<dbReference type="EMBL" id="DXAN01000007">
    <property type="protein sequence ID" value="HJA08272.1"/>
    <property type="molecule type" value="Genomic_DNA"/>
</dbReference>
<dbReference type="GO" id="GO:0009229">
    <property type="term" value="P:thiamine diphosphate biosynthetic process"/>
    <property type="evidence" value="ECO:0007669"/>
    <property type="project" value="UniProtKB-UniRule"/>
</dbReference>
<evidence type="ECO:0000256" key="2">
    <source>
        <dbReference type="ARBA" id="ARBA00005165"/>
    </source>
</evidence>
<dbReference type="HAMAP" id="MF_00097">
    <property type="entry name" value="TMP_synthase"/>
    <property type="match status" value="1"/>
</dbReference>
<feature type="binding site" evidence="10">
    <location>
        <begin position="138"/>
        <end position="140"/>
    </location>
    <ligand>
        <name>2-[(2R,5Z)-2-carboxy-4-methylthiazol-5(2H)-ylidene]ethyl phosphate</name>
        <dbReference type="ChEBI" id="CHEBI:62899"/>
    </ligand>
</feature>
<dbReference type="AlphaFoldDB" id="A0A9D2HBM3"/>
<dbReference type="InterPro" id="IPR034291">
    <property type="entry name" value="TMP_synthase"/>
</dbReference>
<dbReference type="SUPFAM" id="SSF51391">
    <property type="entry name" value="Thiamin phosphate synthase"/>
    <property type="match status" value="1"/>
</dbReference>
<reference evidence="14" key="1">
    <citation type="journal article" date="2021" name="PeerJ">
        <title>Extensive microbial diversity within the chicken gut microbiome revealed by metagenomics and culture.</title>
        <authorList>
            <person name="Gilroy R."/>
            <person name="Ravi A."/>
            <person name="Getino M."/>
            <person name="Pursley I."/>
            <person name="Horton D.L."/>
            <person name="Alikhan N.F."/>
            <person name="Baker D."/>
            <person name="Gharbi K."/>
            <person name="Hall N."/>
            <person name="Watson M."/>
            <person name="Adriaenssens E.M."/>
            <person name="Foster-Nyarko E."/>
            <person name="Jarju S."/>
            <person name="Secka A."/>
            <person name="Antonio M."/>
            <person name="Oren A."/>
            <person name="Chaudhuri R.R."/>
            <person name="La Ragione R."/>
            <person name="Hildebrand F."/>
            <person name="Pallen M.J."/>
        </authorList>
    </citation>
    <scope>NUCLEOTIDE SEQUENCE</scope>
    <source>
        <strain evidence="14">CHK186-16707</strain>
    </source>
</reference>
<comment type="function">
    <text evidence="1 10">Condenses 4-methyl-5-(beta-hydroxyethyl)thiazole monophosphate (THZ-P) and 2-methyl-4-amino-5-hydroxymethyl pyrimidine pyrophosphate (HMP-PP) to form thiamine monophosphate (TMP).</text>
</comment>
<dbReference type="Proteomes" id="UP000824225">
    <property type="component" value="Unassembled WGS sequence"/>
</dbReference>
<evidence type="ECO:0000256" key="4">
    <source>
        <dbReference type="ARBA" id="ARBA00022723"/>
    </source>
</evidence>
<feature type="binding site" evidence="10">
    <location>
        <position position="93"/>
    </location>
    <ligand>
        <name>Mg(2+)</name>
        <dbReference type="ChEBI" id="CHEBI:18420"/>
    </ligand>
</feature>
<feature type="binding site" evidence="10">
    <location>
        <position position="74"/>
    </location>
    <ligand>
        <name>Mg(2+)</name>
        <dbReference type="ChEBI" id="CHEBI:18420"/>
    </ligand>
</feature>
<dbReference type="GO" id="GO:0000287">
    <property type="term" value="F:magnesium ion binding"/>
    <property type="evidence" value="ECO:0007669"/>
    <property type="project" value="UniProtKB-UniRule"/>
</dbReference>
<evidence type="ECO:0000256" key="12">
    <source>
        <dbReference type="RuleBase" id="RU004253"/>
    </source>
</evidence>
<evidence type="ECO:0000256" key="8">
    <source>
        <dbReference type="ARBA" id="ARBA00047851"/>
    </source>
</evidence>
<keyword evidence="5 10" id="KW-0460">Magnesium</keyword>
<gene>
    <name evidence="10 14" type="primary">thiE</name>
    <name evidence="14" type="ORF">H9962_03665</name>
</gene>
<comment type="catalytic activity">
    <reaction evidence="7 10 11">
        <text>4-methyl-5-(2-phosphooxyethyl)-thiazole + 4-amino-2-methyl-5-(diphosphooxymethyl)pyrimidine + H(+) = thiamine phosphate + diphosphate</text>
        <dbReference type="Rhea" id="RHEA:22328"/>
        <dbReference type="ChEBI" id="CHEBI:15378"/>
        <dbReference type="ChEBI" id="CHEBI:33019"/>
        <dbReference type="ChEBI" id="CHEBI:37575"/>
        <dbReference type="ChEBI" id="CHEBI:57841"/>
        <dbReference type="ChEBI" id="CHEBI:58296"/>
        <dbReference type="EC" id="2.5.1.3"/>
    </reaction>
</comment>
<comment type="catalytic activity">
    <reaction evidence="9 10 11">
        <text>2-[(2R,5Z)-2-carboxy-4-methylthiazol-5(2H)-ylidene]ethyl phosphate + 4-amino-2-methyl-5-(diphosphooxymethyl)pyrimidine + 2 H(+) = thiamine phosphate + CO2 + diphosphate</text>
        <dbReference type="Rhea" id="RHEA:47844"/>
        <dbReference type="ChEBI" id="CHEBI:15378"/>
        <dbReference type="ChEBI" id="CHEBI:16526"/>
        <dbReference type="ChEBI" id="CHEBI:33019"/>
        <dbReference type="ChEBI" id="CHEBI:37575"/>
        <dbReference type="ChEBI" id="CHEBI:57841"/>
        <dbReference type="ChEBI" id="CHEBI:62899"/>
        <dbReference type="EC" id="2.5.1.3"/>
    </reaction>
</comment>
<protein>
    <recommendedName>
        <fullName evidence="10">Thiamine-phosphate synthase</fullName>
        <shortName evidence="10">TP synthase</shortName>
        <shortName evidence="10">TPS</shortName>
        <ecNumber evidence="10">2.5.1.3</ecNumber>
    </recommendedName>
    <alternativeName>
        <fullName evidence="10">Thiamine-phosphate pyrophosphorylase</fullName>
        <shortName evidence="10">TMP pyrophosphorylase</shortName>
        <shortName evidence="10">TMP-PPase</shortName>
    </alternativeName>
</protein>
<feature type="binding site" evidence="10">
    <location>
        <position position="112"/>
    </location>
    <ligand>
        <name>4-amino-2-methyl-5-(diphosphooxymethyl)pyrimidine</name>
        <dbReference type="ChEBI" id="CHEBI:57841"/>
    </ligand>
</feature>
<feature type="binding site" evidence="10">
    <location>
        <position position="169"/>
    </location>
    <ligand>
        <name>2-[(2R,5Z)-2-carboxy-4-methylthiazol-5(2H)-ylidene]ethyl phosphate</name>
        <dbReference type="ChEBI" id="CHEBI:62899"/>
    </ligand>
</feature>
<dbReference type="FunFam" id="3.20.20.70:FF:000096">
    <property type="entry name" value="Thiamine-phosphate synthase"/>
    <property type="match status" value="1"/>
</dbReference>
<organism evidence="14 15">
    <name type="scientific">Candidatus Mailhella merdigallinarum</name>
    <dbReference type="NCBI Taxonomy" id="2838658"/>
    <lineage>
        <taxon>Bacteria</taxon>
        <taxon>Pseudomonadati</taxon>
        <taxon>Thermodesulfobacteriota</taxon>
        <taxon>Desulfovibrionia</taxon>
        <taxon>Desulfovibrionales</taxon>
        <taxon>Desulfovibrionaceae</taxon>
        <taxon>Mailhella</taxon>
    </lineage>
</organism>
<keyword evidence="6 10" id="KW-0784">Thiamine biosynthesis</keyword>
<dbReference type="CDD" id="cd00564">
    <property type="entry name" value="TMP_TenI"/>
    <property type="match status" value="1"/>
</dbReference>
<dbReference type="NCBIfam" id="TIGR00693">
    <property type="entry name" value="thiE"/>
    <property type="match status" value="1"/>
</dbReference>
<dbReference type="Pfam" id="PF02581">
    <property type="entry name" value="TMP-TENI"/>
    <property type="match status" value="1"/>
</dbReference>
<dbReference type="GO" id="GO:0004789">
    <property type="term" value="F:thiamine-phosphate diphosphorylase activity"/>
    <property type="evidence" value="ECO:0007669"/>
    <property type="project" value="UniProtKB-UniRule"/>
</dbReference>
<evidence type="ECO:0000256" key="9">
    <source>
        <dbReference type="ARBA" id="ARBA00047883"/>
    </source>
</evidence>
<sequence length="210" mass="22270">MNWRRRADYRVYLVTDRGLCLGRPLEDVARAAVRGGATLVQLREKNADSREFLELARLLVRELHPLGVPVLINDRADIALAAGAAGVHVGQSDLPPADARVLLGPDAIVGLSVENRAELEAAQTEDVDYLGVSPVFATPTKTDTAPPWGLDGLAWARTRSRLPLVAIGGIHADNAAAVVRAGAHGLAVVSELCSAPDPAAAARRLRALFD</sequence>
<comment type="caution">
    <text evidence="14">The sequence shown here is derived from an EMBL/GenBank/DDBJ whole genome shotgun (WGS) entry which is preliminary data.</text>
</comment>
<feature type="domain" description="Thiamine phosphate synthase/TenI" evidence="13">
    <location>
        <begin position="11"/>
        <end position="191"/>
    </location>
</feature>
<dbReference type="InterPro" id="IPR022998">
    <property type="entry name" value="ThiamineP_synth_TenI"/>
</dbReference>
<comment type="similarity">
    <text evidence="10 11">Belongs to the thiamine-phosphate synthase family.</text>
</comment>
<dbReference type="GO" id="GO:0005737">
    <property type="term" value="C:cytoplasm"/>
    <property type="evidence" value="ECO:0007669"/>
    <property type="project" value="TreeGrafter"/>
</dbReference>
<feature type="binding site" evidence="10">
    <location>
        <begin position="41"/>
        <end position="45"/>
    </location>
    <ligand>
        <name>4-amino-2-methyl-5-(diphosphooxymethyl)pyrimidine</name>
        <dbReference type="ChEBI" id="CHEBI:57841"/>
    </ligand>
</feature>
<evidence type="ECO:0000256" key="10">
    <source>
        <dbReference type="HAMAP-Rule" id="MF_00097"/>
    </source>
</evidence>
<dbReference type="GO" id="GO:0009228">
    <property type="term" value="P:thiamine biosynthetic process"/>
    <property type="evidence" value="ECO:0007669"/>
    <property type="project" value="UniProtKB-KW"/>
</dbReference>
<evidence type="ECO:0000313" key="15">
    <source>
        <dbReference type="Proteomes" id="UP000824225"/>
    </source>
</evidence>
<feature type="binding site" evidence="10">
    <location>
        <position position="141"/>
    </location>
    <ligand>
        <name>4-amino-2-methyl-5-(diphosphooxymethyl)pyrimidine</name>
        <dbReference type="ChEBI" id="CHEBI:57841"/>
    </ligand>
</feature>
<dbReference type="PANTHER" id="PTHR20857:SF15">
    <property type="entry name" value="THIAMINE-PHOSPHATE SYNTHASE"/>
    <property type="match status" value="1"/>
</dbReference>
<comment type="cofactor">
    <cofactor evidence="10">
        <name>Mg(2+)</name>
        <dbReference type="ChEBI" id="CHEBI:18420"/>
    </cofactor>
    <text evidence="10">Binds 1 Mg(2+) ion per subunit.</text>
</comment>
<evidence type="ECO:0000256" key="1">
    <source>
        <dbReference type="ARBA" id="ARBA00003814"/>
    </source>
</evidence>
<evidence type="ECO:0000256" key="6">
    <source>
        <dbReference type="ARBA" id="ARBA00022977"/>
    </source>
</evidence>
<evidence type="ECO:0000256" key="5">
    <source>
        <dbReference type="ARBA" id="ARBA00022842"/>
    </source>
</evidence>
<dbReference type="InterPro" id="IPR036206">
    <property type="entry name" value="ThiamineP_synth_sf"/>
</dbReference>
<name>A0A9D2HBM3_9BACT</name>
<evidence type="ECO:0000256" key="7">
    <source>
        <dbReference type="ARBA" id="ARBA00047334"/>
    </source>
</evidence>
<proteinExistence type="inferred from homology"/>
<accession>A0A9D2HBM3</accession>
<dbReference type="Gene3D" id="3.20.20.70">
    <property type="entry name" value="Aldolase class I"/>
    <property type="match status" value="1"/>
</dbReference>
<evidence type="ECO:0000256" key="3">
    <source>
        <dbReference type="ARBA" id="ARBA00022679"/>
    </source>
</evidence>
<feature type="binding site" evidence="10">
    <location>
        <position position="73"/>
    </location>
    <ligand>
        <name>4-amino-2-methyl-5-(diphosphooxymethyl)pyrimidine</name>
        <dbReference type="ChEBI" id="CHEBI:57841"/>
    </ligand>
</feature>
<evidence type="ECO:0000256" key="11">
    <source>
        <dbReference type="RuleBase" id="RU003826"/>
    </source>
</evidence>
<evidence type="ECO:0000313" key="14">
    <source>
        <dbReference type="EMBL" id="HJA08272.1"/>
    </source>
</evidence>
<keyword evidence="3 10" id="KW-0808">Transferase</keyword>
<evidence type="ECO:0000259" key="13">
    <source>
        <dbReference type="Pfam" id="PF02581"/>
    </source>
</evidence>
<reference evidence="14" key="2">
    <citation type="submission" date="2021-04" db="EMBL/GenBank/DDBJ databases">
        <authorList>
            <person name="Gilroy R."/>
        </authorList>
    </citation>
    <scope>NUCLEOTIDE SEQUENCE</scope>
    <source>
        <strain evidence="14">CHK186-16707</strain>
    </source>
</reference>
<dbReference type="InterPro" id="IPR013785">
    <property type="entry name" value="Aldolase_TIM"/>
</dbReference>
<dbReference type="PANTHER" id="PTHR20857">
    <property type="entry name" value="THIAMINE-PHOSPHATE PYROPHOSPHORYLASE"/>
    <property type="match status" value="1"/>
</dbReference>
<keyword evidence="4 10" id="KW-0479">Metal-binding</keyword>
<comment type="catalytic activity">
    <reaction evidence="8 10 11">
        <text>2-(2-carboxy-4-methylthiazol-5-yl)ethyl phosphate + 4-amino-2-methyl-5-(diphosphooxymethyl)pyrimidine + 2 H(+) = thiamine phosphate + CO2 + diphosphate</text>
        <dbReference type="Rhea" id="RHEA:47848"/>
        <dbReference type="ChEBI" id="CHEBI:15378"/>
        <dbReference type="ChEBI" id="CHEBI:16526"/>
        <dbReference type="ChEBI" id="CHEBI:33019"/>
        <dbReference type="ChEBI" id="CHEBI:37575"/>
        <dbReference type="ChEBI" id="CHEBI:57841"/>
        <dbReference type="ChEBI" id="CHEBI:62890"/>
        <dbReference type="EC" id="2.5.1.3"/>
    </reaction>
</comment>
<dbReference type="EC" id="2.5.1.3" evidence="10"/>